<accession>A0A1A8Y2C3</accession>
<evidence type="ECO:0000313" key="1">
    <source>
        <dbReference type="EMBL" id="SBT11101.1"/>
    </source>
</evidence>
<reference evidence="1 2" key="1">
    <citation type="submission" date="2016-06" db="EMBL/GenBank/DDBJ databases">
        <authorList>
            <person name="Kjaerup R.B."/>
            <person name="Dalgaard T.S."/>
            <person name="Juul-Madsen H.R."/>
        </authorList>
    </citation>
    <scope>NUCLEOTIDE SEQUENCE [LARGE SCALE GENOMIC DNA]</scope>
    <source>
        <strain evidence="1">2</strain>
    </source>
</reference>
<name>A0A1A8Y2C3_9RHOO</name>
<dbReference type="EMBL" id="FLQY01000395">
    <property type="protein sequence ID" value="SBT11101.1"/>
    <property type="molecule type" value="Genomic_DNA"/>
</dbReference>
<evidence type="ECO:0000313" key="2">
    <source>
        <dbReference type="Proteomes" id="UP000199600"/>
    </source>
</evidence>
<organism evidence="1 2">
    <name type="scientific">Candidatus Propionivibrio aalborgensis</name>
    <dbReference type="NCBI Taxonomy" id="1860101"/>
    <lineage>
        <taxon>Bacteria</taxon>
        <taxon>Pseudomonadati</taxon>
        <taxon>Pseudomonadota</taxon>
        <taxon>Betaproteobacteria</taxon>
        <taxon>Rhodocyclales</taxon>
        <taxon>Rhodocyclaceae</taxon>
        <taxon>Propionivibrio</taxon>
    </lineage>
</organism>
<protein>
    <submittedName>
        <fullName evidence="1">Uncharacterized protein</fullName>
    </submittedName>
</protein>
<proteinExistence type="predicted"/>
<keyword evidence="2" id="KW-1185">Reference proteome</keyword>
<dbReference type="InterPro" id="IPR038404">
    <property type="entry name" value="TRAP_DctP_sf"/>
</dbReference>
<sequence length="47" mass="4939">MAKNGMSVTPPSAALNTDLKKVGDTMIAEWLKTAGAEGQSIVDAYKK</sequence>
<dbReference type="Gene3D" id="3.40.190.170">
    <property type="entry name" value="Bacterial extracellular solute-binding protein, family 7"/>
    <property type="match status" value="1"/>
</dbReference>
<dbReference type="AlphaFoldDB" id="A0A1A8Y2C3"/>
<gene>
    <name evidence="1" type="ORF">PROAA_90003</name>
</gene>
<dbReference type="Proteomes" id="UP000199600">
    <property type="component" value="Unassembled WGS sequence"/>
</dbReference>